<reference evidence="1 2" key="1">
    <citation type="journal article" date="2024" name="Nat. Commun.">
        <title>Phylogenomics reveals the evolutionary origins of lichenization in chlorophyte algae.</title>
        <authorList>
            <person name="Puginier C."/>
            <person name="Libourel C."/>
            <person name="Otte J."/>
            <person name="Skaloud P."/>
            <person name="Haon M."/>
            <person name="Grisel S."/>
            <person name="Petersen M."/>
            <person name="Berrin J.G."/>
            <person name="Delaux P.M."/>
            <person name="Dal Grande F."/>
            <person name="Keller J."/>
        </authorList>
    </citation>
    <scope>NUCLEOTIDE SEQUENCE [LARGE SCALE GENOMIC DNA]</scope>
    <source>
        <strain evidence="1 2">SAG 2036</strain>
    </source>
</reference>
<evidence type="ECO:0000313" key="1">
    <source>
        <dbReference type="EMBL" id="KAK9813692.1"/>
    </source>
</evidence>
<organism evidence="1 2">
    <name type="scientific">Symbiochloris irregularis</name>
    <dbReference type="NCBI Taxonomy" id="706552"/>
    <lineage>
        <taxon>Eukaryota</taxon>
        <taxon>Viridiplantae</taxon>
        <taxon>Chlorophyta</taxon>
        <taxon>core chlorophytes</taxon>
        <taxon>Trebouxiophyceae</taxon>
        <taxon>Trebouxiales</taxon>
        <taxon>Trebouxiaceae</taxon>
        <taxon>Symbiochloris</taxon>
    </lineage>
</organism>
<protein>
    <submittedName>
        <fullName evidence="1">Uncharacterized protein</fullName>
    </submittedName>
</protein>
<proteinExistence type="predicted"/>
<dbReference type="AlphaFoldDB" id="A0AAW1PY22"/>
<sequence length="296" mass="31665">MAFRAAAMRVGAGGAGAAVAGPAASHCYSRPSARPGQGQRGEDGWCIPSFVDSAVLFSDEEVDHTINVFLGMPEGSKPSPTVVTEVGGSDDESSVSSGANFHMEEADNLTLAQNDMRNDFSRTLQGLLKNSEVQRACMNALRDDPAFSDMLARLPEAGPLPGRPLEMANLLPPAVQIVEVGGASGEHAQGAEDPFKDFLDGLADRAKGVGEQIKRKWDSVGNSIGQALICFGLTIHNILGRPFQQQPQYPEQSEWVAGQEPVEQAWFQNPDAVGKVVIKVACCIVALMVFRRVVRF</sequence>
<name>A0AAW1PY22_9CHLO</name>
<evidence type="ECO:0000313" key="2">
    <source>
        <dbReference type="Proteomes" id="UP001465755"/>
    </source>
</evidence>
<keyword evidence="2" id="KW-1185">Reference proteome</keyword>
<dbReference type="EMBL" id="JALJOQ010000003">
    <property type="protein sequence ID" value="KAK9813692.1"/>
    <property type="molecule type" value="Genomic_DNA"/>
</dbReference>
<comment type="caution">
    <text evidence="1">The sequence shown here is derived from an EMBL/GenBank/DDBJ whole genome shotgun (WGS) entry which is preliminary data.</text>
</comment>
<accession>A0AAW1PY22</accession>
<dbReference type="Proteomes" id="UP001465755">
    <property type="component" value="Unassembled WGS sequence"/>
</dbReference>
<gene>
    <name evidence="1" type="ORF">WJX73_003876</name>
</gene>